<evidence type="ECO:0000256" key="7">
    <source>
        <dbReference type="SAM" id="Phobius"/>
    </source>
</evidence>
<keyword evidence="9" id="KW-1185">Reference proteome</keyword>
<comment type="caution">
    <text evidence="8">The sequence shown here is derived from an EMBL/GenBank/DDBJ whole genome shotgun (WGS) entry which is preliminary data.</text>
</comment>
<dbReference type="Pfam" id="PF00953">
    <property type="entry name" value="Glycos_transf_4"/>
    <property type="match status" value="1"/>
</dbReference>
<evidence type="ECO:0000313" key="8">
    <source>
        <dbReference type="EMBL" id="MEO3693330.1"/>
    </source>
</evidence>
<feature type="transmembrane region" description="Helical" evidence="7">
    <location>
        <begin position="165"/>
        <end position="182"/>
    </location>
</feature>
<feature type="transmembrane region" description="Helical" evidence="7">
    <location>
        <begin position="104"/>
        <end position="121"/>
    </location>
</feature>
<dbReference type="InterPro" id="IPR000715">
    <property type="entry name" value="Glycosyl_transferase_4"/>
</dbReference>
<feature type="transmembrane region" description="Helical" evidence="7">
    <location>
        <begin position="218"/>
        <end position="236"/>
    </location>
</feature>
<accession>A0ABV0G6L1</accession>
<evidence type="ECO:0000256" key="3">
    <source>
        <dbReference type="ARBA" id="ARBA00022679"/>
    </source>
</evidence>
<organism evidence="8 9">
    <name type="scientific">Roseateles paludis</name>
    <dbReference type="NCBI Taxonomy" id="3145238"/>
    <lineage>
        <taxon>Bacteria</taxon>
        <taxon>Pseudomonadati</taxon>
        <taxon>Pseudomonadota</taxon>
        <taxon>Betaproteobacteria</taxon>
        <taxon>Burkholderiales</taxon>
        <taxon>Sphaerotilaceae</taxon>
        <taxon>Roseateles</taxon>
    </lineage>
</organism>
<evidence type="ECO:0000256" key="1">
    <source>
        <dbReference type="ARBA" id="ARBA00004651"/>
    </source>
</evidence>
<feature type="transmembrane region" description="Helical" evidence="7">
    <location>
        <begin position="133"/>
        <end position="153"/>
    </location>
</feature>
<dbReference type="PANTHER" id="PTHR22926">
    <property type="entry name" value="PHOSPHO-N-ACETYLMURAMOYL-PENTAPEPTIDE-TRANSFERASE"/>
    <property type="match status" value="1"/>
</dbReference>
<evidence type="ECO:0000256" key="6">
    <source>
        <dbReference type="ARBA" id="ARBA00023136"/>
    </source>
</evidence>
<comment type="subcellular location">
    <subcellularLocation>
        <location evidence="1">Cell membrane</location>
        <topology evidence="1">Multi-pass membrane protein</topology>
    </subcellularLocation>
</comment>
<keyword evidence="2" id="KW-1003">Cell membrane</keyword>
<name>A0ABV0G6L1_9BURK</name>
<feature type="transmembrane region" description="Helical" evidence="7">
    <location>
        <begin position="332"/>
        <end position="349"/>
    </location>
</feature>
<evidence type="ECO:0000256" key="4">
    <source>
        <dbReference type="ARBA" id="ARBA00022692"/>
    </source>
</evidence>
<dbReference type="Proteomes" id="UP001495147">
    <property type="component" value="Unassembled WGS sequence"/>
</dbReference>
<keyword evidence="6 7" id="KW-0472">Membrane</keyword>
<dbReference type="CDD" id="cd06912">
    <property type="entry name" value="GT_MraY_like"/>
    <property type="match status" value="1"/>
</dbReference>
<dbReference type="RefSeq" id="WP_347706140.1">
    <property type="nucleotide sequence ID" value="NZ_JBDPZD010000006.1"/>
</dbReference>
<feature type="transmembrane region" description="Helical" evidence="7">
    <location>
        <begin position="306"/>
        <end position="326"/>
    </location>
</feature>
<keyword evidence="4 7" id="KW-0812">Transmembrane</keyword>
<feature type="transmembrane region" description="Helical" evidence="7">
    <location>
        <begin position="189"/>
        <end position="206"/>
    </location>
</feature>
<evidence type="ECO:0000313" key="9">
    <source>
        <dbReference type="Proteomes" id="UP001495147"/>
    </source>
</evidence>
<gene>
    <name evidence="8" type="ORF">ABDJ85_17805</name>
</gene>
<feature type="transmembrane region" description="Helical" evidence="7">
    <location>
        <begin position="73"/>
        <end position="92"/>
    </location>
</feature>
<evidence type="ECO:0000256" key="2">
    <source>
        <dbReference type="ARBA" id="ARBA00022475"/>
    </source>
</evidence>
<sequence length="390" mass="42139">MLVVFFLSFFCAAALTLLLVRSSHLHGGLSKDFDLAGPQKFHSRPVPRIGGVGIFAAFAAGVLTLAWRQVTSFEWVLTLLLCCAPAFVSGLVEDLTKQVSALRRLSFTALSALLGAWLLDASIARTEIPGLDWIAAMPVGAAALAVFAVAGVANSVNIIDGMNGLASMCVAIMLAGLAYVALQVGDTLIASLAITVIGATLGFFLWNYPNGLIFLGDGGAYFLGFVLAELAILLLARNDTVSPMFPLLLCAYPVWETVFSMYRRKLLRGRPVGMPDGIHLHSLIYRRLMRWAIGSRDAAILTRRNALTAPYLWVLCSLSVIPATIWWDDTQALQMILVTFVVGYVLLYWRIVKFRTPKWLVLRVPQAVAPPPVAAAGASVSRGGDNPPHD</sequence>
<reference evidence="8 9" key="1">
    <citation type="submission" date="2024-05" db="EMBL/GenBank/DDBJ databases">
        <title>Roseateles sp. DJS-2-20 16S ribosomal RNA gene Genome sequencing and assembly.</title>
        <authorList>
            <person name="Woo H."/>
        </authorList>
    </citation>
    <scope>NUCLEOTIDE SEQUENCE [LARGE SCALE GENOMIC DNA]</scope>
    <source>
        <strain evidence="8 9">DJS-2-20</strain>
    </source>
</reference>
<proteinExistence type="predicted"/>
<keyword evidence="5 7" id="KW-1133">Transmembrane helix</keyword>
<protein>
    <submittedName>
        <fullName evidence="8">Glycosyltransferase</fullName>
    </submittedName>
</protein>
<dbReference type="EMBL" id="JBDPZD010000006">
    <property type="protein sequence ID" value="MEO3693330.1"/>
    <property type="molecule type" value="Genomic_DNA"/>
</dbReference>
<dbReference type="PANTHER" id="PTHR22926:SF3">
    <property type="entry name" value="UNDECAPRENYL-PHOSPHATE ALPHA-N-ACETYLGLUCOSAMINYL 1-PHOSPHATE TRANSFERASE"/>
    <property type="match status" value="1"/>
</dbReference>
<evidence type="ECO:0000256" key="5">
    <source>
        <dbReference type="ARBA" id="ARBA00022989"/>
    </source>
</evidence>
<keyword evidence="3" id="KW-0808">Transferase</keyword>
<feature type="transmembrane region" description="Helical" evidence="7">
    <location>
        <begin position="46"/>
        <end position="66"/>
    </location>
</feature>